<evidence type="ECO:0000313" key="3">
    <source>
        <dbReference type="EMBL" id="KOO33582.1"/>
    </source>
</evidence>
<dbReference type="Proteomes" id="UP000037460">
    <property type="component" value="Unassembled WGS sequence"/>
</dbReference>
<keyword evidence="1" id="KW-1133">Transmembrane helix</keyword>
<dbReference type="SUPFAM" id="SSF46565">
    <property type="entry name" value="Chaperone J-domain"/>
    <property type="match status" value="1"/>
</dbReference>
<organism evidence="3 4">
    <name type="scientific">Chrysochromulina tobinii</name>
    <dbReference type="NCBI Taxonomy" id="1460289"/>
    <lineage>
        <taxon>Eukaryota</taxon>
        <taxon>Haptista</taxon>
        <taxon>Haptophyta</taxon>
        <taxon>Prymnesiophyceae</taxon>
        <taxon>Prymnesiales</taxon>
        <taxon>Chrysochromulinaceae</taxon>
        <taxon>Chrysochromulina</taxon>
    </lineage>
</organism>
<dbReference type="InterPro" id="IPR036869">
    <property type="entry name" value="J_dom_sf"/>
</dbReference>
<name>A0A0M0K4R1_9EUKA</name>
<accession>A0A0M0K4R1</accession>
<dbReference type="GO" id="GO:0031969">
    <property type="term" value="C:chloroplast membrane"/>
    <property type="evidence" value="ECO:0007669"/>
    <property type="project" value="TreeGrafter"/>
</dbReference>
<feature type="chain" id="PRO_5005602373" evidence="2">
    <location>
        <begin position="20"/>
        <end position="260"/>
    </location>
</feature>
<feature type="signal peptide" evidence="2">
    <location>
        <begin position="1"/>
        <end position="19"/>
    </location>
</feature>
<keyword evidence="2" id="KW-0732">Signal</keyword>
<dbReference type="OrthoDB" id="2014563at2759"/>
<dbReference type="PANTHER" id="PTHR33372:SF2">
    <property type="entry name" value="PROTEIN CHAPERONE-LIKE PROTEIN OF POR1, CHLOROPLASTIC"/>
    <property type="match status" value="1"/>
</dbReference>
<dbReference type="Pfam" id="PF11833">
    <property type="entry name" value="CPP1-like"/>
    <property type="match status" value="1"/>
</dbReference>
<dbReference type="PANTHER" id="PTHR33372">
    <property type="match status" value="1"/>
</dbReference>
<keyword evidence="3" id="KW-0346">Stress response</keyword>
<feature type="transmembrane region" description="Helical" evidence="1">
    <location>
        <begin position="165"/>
        <end position="184"/>
    </location>
</feature>
<comment type="caution">
    <text evidence="3">The sequence shown here is derived from an EMBL/GenBank/DDBJ whole genome shotgun (WGS) entry which is preliminary data.</text>
</comment>
<evidence type="ECO:0000313" key="4">
    <source>
        <dbReference type="Proteomes" id="UP000037460"/>
    </source>
</evidence>
<dbReference type="EMBL" id="JWZX01001480">
    <property type="protein sequence ID" value="KOO33582.1"/>
    <property type="molecule type" value="Genomic_DNA"/>
</dbReference>
<protein>
    <submittedName>
        <fullName evidence="3">Heat shock protein domain protein</fullName>
    </submittedName>
</protein>
<keyword evidence="1" id="KW-0812">Transmembrane</keyword>
<sequence>MSLSVLLIAFGALRAPLRGVAPMTRGYAAHMAVSLPFGGGQGSTGPSEEVQAKYRLLGLAEDANYDEINRAYDDLASKYKGDTKMTIKLQVAKDGIFDHLLRQRMRGALKGAVAESPFDRKEAPKPLITIPVFLADVMELPTRAYLLKNAGVFGAIAFLGVLSKAWATTSVSIGFATGLFLLYNRGVAETSNDMDADMRPPKVKPLALAAGITLLAGAVGATISQLLYGAIKFMAQESLIAVCTSFAFFMSATLFKVQEA</sequence>
<feature type="transmembrane region" description="Helical" evidence="1">
    <location>
        <begin position="239"/>
        <end position="257"/>
    </location>
</feature>
<evidence type="ECO:0000256" key="1">
    <source>
        <dbReference type="SAM" id="Phobius"/>
    </source>
</evidence>
<reference evidence="4" key="1">
    <citation type="journal article" date="2015" name="PLoS Genet.">
        <title>Genome Sequence and Transcriptome Analyses of Chrysochromulina tobin: Metabolic Tools for Enhanced Algal Fitness in the Prominent Order Prymnesiales (Haptophyceae).</title>
        <authorList>
            <person name="Hovde B.T."/>
            <person name="Deodato C.R."/>
            <person name="Hunsperger H.M."/>
            <person name="Ryken S.A."/>
            <person name="Yost W."/>
            <person name="Jha R.K."/>
            <person name="Patterson J."/>
            <person name="Monnat R.J. Jr."/>
            <person name="Barlow S.B."/>
            <person name="Starkenburg S.R."/>
            <person name="Cattolico R.A."/>
        </authorList>
    </citation>
    <scope>NUCLEOTIDE SEQUENCE</scope>
    <source>
        <strain evidence="4">CCMP291</strain>
    </source>
</reference>
<gene>
    <name evidence="3" type="ORF">Ctob_013624</name>
</gene>
<dbReference type="InterPro" id="IPR021788">
    <property type="entry name" value="CPP1-like"/>
</dbReference>
<dbReference type="AlphaFoldDB" id="A0A0M0K4R1"/>
<keyword evidence="1" id="KW-0472">Membrane</keyword>
<keyword evidence="4" id="KW-1185">Reference proteome</keyword>
<feature type="transmembrane region" description="Helical" evidence="1">
    <location>
        <begin position="205"/>
        <end position="227"/>
    </location>
</feature>
<evidence type="ECO:0000256" key="2">
    <source>
        <dbReference type="SAM" id="SignalP"/>
    </source>
</evidence>
<proteinExistence type="predicted"/>